<evidence type="ECO:0000313" key="3">
    <source>
        <dbReference type="Proteomes" id="UP000886805"/>
    </source>
</evidence>
<reference evidence="2" key="2">
    <citation type="submission" date="2021-04" db="EMBL/GenBank/DDBJ databases">
        <authorList>
            <person name="Gilroy R."/>
        </authorList>
    </citation>
    <scope>NUCLEOTIDE SEQUENCE</scope>
    <source>
        <strain evidence="2">ChiSxjej3B15-1167</strain>
    </source>
</reference>
<evidence type="ECO:0000256" key="1">
    <source>
        <dbReference type="SAM" id="Coils"/>
    </source>
</evidence>
<reference evidence="2" key="1">
    <citation type="journal article" date="2021" name="PeerJ">
        <title>Extensive microbial diversity within the chicken gut microbiome revealed by metagenomics and culture.</title>
        <authorList>
            <person name="Gilroy R."/>
            <person name="Ravi A."/>
            <person name="Getino M."/>
            <person name="Pursley I."/>
            <person name="Horton D.L."/>
            <person name="Alikhan N.F."/>
            <person name="Baker D."/>
            <person name="Gharbi K."/>
            <person name="Hall N."/>
            <person name="Watson M."/>
            <person name="Adriaenssens E.M."/>
            <person name="Foster-Nyarko E."/>
            <person name="Jarju S."/>
            <person name="Secka A."/>
            <person name="Antonio M."/>
            <person name="Oren A."/>
            <person name="Chaudhuri R.R."/>
            <person name="La Ragione R."/>
            <person name="Hildebrand F."/>
            <person name="Pallen M.J."/>
        </authorList>
    </citation>
    <scope>NUCLEOTIDE SEQUENCE</scope>
    <source>
        <strain evidence="2">ChiSxjej3B15-1167</strain>
    </source>
</reference>
<name>A0A9D1X8L0_9FIRM</name>
<gene>
    <name evidence="2" type="ORF">H9849_10315</name>
</gene>
<evidence type="ECO:0008006" key="4">
    <source>
        <dbReference type="Google" id="ProtNLM"/>
    </source>
</evidence>
<feature type="coiled-coil region" evidence="1">
    <location>
        <begin position="12"/>
        <end position="62"/>
    </location>
</feature>
<dbReference type="EMBL" id="DXEQ01000314">
    <property type="protein sequence ID" value="HIX73400.1"/>
    <property type="molecule type" value="Genomic_DNA"/>
</dbReference>
<evidence type="ECO:0000313" key="2">
    <source>
        <dbReference type="EMBL" id="HIX73400.1"/>
    </source>
</evidence>
<dbReference type="AlphaFoldDB" id="A0A9D1X8L0"/>
<organism evidence="2 3">
    <name type="scientific">Candidatus Anaerobutyricum stercoripullorum</name>
    <dbReference type="NCBI Taxonomy" id="2838456"/>
    <lineage>
        <taxon>Bacteria</taxon>
        <taxon>Bacillati</taxon>
        <taxon>Bacillota</taxon>
        <taxon>Clostridia</taxon>
        <taxon>Lachnospirales</taxon>
        <taxon>Lachnospiraceae</taxon>
        <taxon>Anaerobutyricum</taxon>
    </lineage>
</organism>
<keyword evidence="1" id="KW-0175">Coiled coil</keyword>
<proteinExistence type="predicted"/>
<comment type="caution">
    <text evidence="2">The sequence shown here is derived from an EMBL/GenBank/DDBJ whole genome shotgun (WGS) entry which is preliminary data.</text>
</comment>
<protein>
    <recommendedName>
        <fullName evidence="4">ATPase</fullName>
    </recommendedName>
</protein>
<sequence length="103" mass="11804">MGSVLNRLTEIEETAASIVNHAEEEKEALNREYDEKTKSFDAALQEQTRKKLEAIQARLERETAGLLNGENGAGDREVRALQKEYDERHTEYARSILKRITEV</sequence>
<dbReference type="Proteomes" id="UP000886805">
    <property type="component" value="Unassembled WGS sequence"/>
</dbReference>
<accession>A0A9D1X8L0</accession>